<dbReference type="Proteomes" id="UP001333110">
    <property type="component" value="Unassembled WGS sequence"/>
</dbReference>
<accession>A0AAN7NI38</accession>
<feature type="region of interest" description="Disordered" evidence="1">
    <location>
        <begin position="337"/>
        <end position="375"/>
    </location>
</feature>
<keyword evidence="3" id="KW-1185">Reference proteome</keyword>
<name>A0AAN7NI38_MYCAM</name>
<protein>
    <submittedName>
        <fullName evidence="2">Uncharacterized protein</fullName>
    </submittedName>
</protein>
<evidence type="ECO:0000313" key="2">
    <source>
        <dbReference type="EMBL" id="KAK4825717.1"/>
    </source>
</evidence>
<reference evidence="2 3" key="1">
    <citation type="journal article" date="2023" name="J. Hered.">
        <title>Chromosome-level genome of the wood stork (Mycteria americana) provides insight into avian chromosome evolution.</title>
        <authorList>
            <person name="Flamio R. Jr."/>
            <person name="Ramstad K.M."/>
        </authorList>
    </citation>
    <scope>NUCLEOTIDE SEQUENCE [LARGE SCALE GENOMIC DNA]</scope>
    <source>
        <strain evidence="2">JAX WOST 10</strain>
    </source>
</reference>
<gene>
    <name evidence="2" type="ORF">QYF61_002135</name>
</gene>
<evidence type="ECO:0000313" key="3">
    <source>
        <dbReference type="Proteomes" id="UP001333110"/>
    </source>
</evidence>
<proteinExistence type="predicted"/>
<evidence type="ECO:0000256" key="1">
    <source>
        <dbReference type="SAM" id="MobiDB-lite"/>
    </source>
</evidence>
<feature type="compositionally biased region" description="Basic and acidic residues" evidence="1">
    <location>
        <begin position="348"/>
        <end position="359"/>
    </location>
</feature>
<sequence>MDSRPDSSPHLGWSCRWDLITHTQLCRSSSDAAGLCPEVTISAQPVPLTVLEVVTNLIFPYSGKGFTPLVPNMLSIDSGGVRRAVACDLMKISNKKAFFEESLIYLIARSGQLCTNFIILSYLRLKTGTEWARRSCSPEQAVWCTRSLGPGNPTRLGRFISFSQSHLQLPHVKTNRRPTGRLNQREDNLLYFFWDLLFQHSRCVVKKGLYCECQCLWIAQAETIQLSEVNLCYRSANFSRVLEPPRGGPETQLNRISRELERAMGKELIEKSTRNGKTEAILRTAVLHLPALPGQIQLLGMMRLAAVAGVLLGGGGGEEEKVAGVIAPCSAAHQEAAGVNAVPQKQRRPTDAEREKSRVADVTVPSASGRRPDPKFREAKRSLAPDLVACWIRPRDCTSKQPALLIVFVCVTNILNASLLDGIHWRADPILAYHHSDKKTWYKGKSLTQVPPEYSRNKVAMPEESIHVQTSSAEMGKCWYSFRLCHVFLRPSGMSGRCSKRTIREDFDHSSPFTPRYRGRKTKAYLDLNVVRDKKGSKRSFYRSISSKKTISENVGLLLNRAGNLGTKDTEKAEVSHILFNSVFTSKVDIKKSQVPETHGRRGTLPVVEDDRGNIYTNRTHTMGPVWRNGQKGFSMKFNKWKCKVLQLQRNGPMHQCMLGADQLGRSLAEKGLGVLLDTKLTMNQQRRPTASSAALG</sequence>
<comment type="caution">
    <text evidence="2">The sequence shown here is derived from an EMBL/GenBank/DDBJ whole genome shotgun (WGS) entry which is preliminary data.</text>
</comment>
<dbReference type="EMBL" id="JAUNZN010000002">
    <property type="protein sequence ID" value="KAK4825717.1"/>
    <property type="molecule type" value="Genomic_DNA"/>
</dbReference>
<organism evidence="2 3">
    <name type="scientific">Mycteria americana</name>
    <name type="common">Wood stork</name>
    <dbReference type="NCBI Taxonomy" id="33587"/>
    <lineage>
        <taxon>Eukaryota</taxon>
        <taxon>Metazoa</taxon>
        <taxon>Chordata</taxon>
        <taxon>Craniata</taxon>
        <taxon>Vertebrata</taxon>
        <taxon>Euteleostomi</taxon>
        <taxon>Archelosauria</taxon>
        <taxon>Archosauria</taxon>
        <taxon>Dinosauria</taxon>
        <taxon>Saurischia</taxon>
        <taxon>Theropoda</taxon>
        <taxon>Coelurosauria</taxon>
        <taxon>Aves</taxon>
        <taxon>Neognathae</taxon>
        <taxon>Neoaves</taxon>
        <taxon>Aequornithes</taxon>
        <taxon>Ciconiiformes</taxon>
        <taxon>Ciconiidae</taxon>
        <taxon>Mycteria</taxon>
    </lineage>
</organism>
<dbReference type="AlphaFoldDB" id="A0AAN7NI38"/>